<accession>A0A139AH46</accession>
<keyword evidence="3" id="KW-1185">Reference proteome</keyword>
<dbReference type="PANTHER" id="PTHR21308:SF1">
    <property type="entry name" value="PHYTANOYL-COA DIOXYGENASE, PEROXISOMAL"/>
    <property type="match status" value="1"/>
</dbReference>
<dbReference type="OrthoDB" id="445007at2759"/>
<evidence type="ECO:0000313" key="2">
    <source>
        <dbReference type="EMBL" id="KXS16117.1"/>
    </source>
</evidence>
<dbReference type="SUPFAM" id="SSF51197">
    <property type="entry name" value="Clavaminate synthase-like"/>
    <property type="match status" value="1"/>
</dbReference>
<name>A0A139AH46_GONPJ</name>
<organism evidence="2 3">
    <name type="scientific">Gonapodya prolifera (strain JEL478)</name>
    <name type="common">Monoblepharis prolifera</name>
    <dbReference type="NCBI Taxonomy" id="1344416"/>
    <lineage>
        <taxon>Eukaryota</taxon>
        <taxon>Fungi</taxon>
        <taxon>Fungi incertae sedis</taxon>
        <taxon>Chytridiomycota</taxon>
        <taxon>Chytridiomycota incertae sedis</taxon>
        <taxon>Monoblepharidomycetes</taxon>
        <taxon>Monoblepharidales</taxon>
        <taxon>Gonapodyaceae</taxon>
        <taxon>Gonapodya</taxon>
    </lineage>
</organism>
<dbReference type="InterPro" id="IPR047128">
    <property type="entry name" value="PhyH"/>
</dbReference>
<evidence type="ECO:0000313" key="3">
    <source>
        <dbReference type="Proteomes" id="UP000070544"/>
    </source>
</evidence>
<dbReference type="Gene3D" id="2.60.120.620">
    <property type="entry name" value="q2cbj1_9rhob like domain"/>
    <property type="match status" value="1"/>
</dbReference>
<evidence type="ECO:0008006" key="4">
    <source>
        <dbReference type="Google" id="ProtNLM"/>
    </source>
</evidence>
<dbReference type="GO" id="GO:0001561">
    <property type="term" value="P:fatty acid alpha-oxidation"/>
    <property type="evidence" value="ECO:0007669"/>
    <property type="project" value="InterPro"/>
</dbReference>
<evidence type="ECO:0000256" key="1">
    <source>
        <dbReference type="ARBA" id="ARBA00005830"/>
    </source>
</evidence>
<comment type="similarity">
    <text evidence="1">Belongs to the PhyH family.</text>
</comment>
<dbReference type="Proteomes" id="UP000070544">
    <property type="component" value="Unassembled WGS sequence"/>
</dbReference>
<dbReference type="STRING" id="1344416.A0A139AH46"/>
<dbReference type="AlphaFoldDB" id="A0A139AH46"/>
<proteinExistence type="inferred from homology"/>
<sequence>MGDPLFHSWVRHPEMLKVVRCFSGPDTKTFANMYINKPPDVNGTGIHPIHQDMVYYPWSHVERTVAAWTALAPVTKDNGCLVVVPGSHKRGLLEHSIPDWIKNAGFHTVTEVADVNDLNDVEHARINLVRVEMEPGDTLYFSPLLLHGSGLNNTDASRKSIVCHFAASKSTYLKDFDPAQDFAALNLAKSAHSVRG</sequence>
<reference evidence="2 3" key="1">
    <citation type="journal article" date="2015" name="Genome Biol. Evol.">
        <title>Phylogenomic analyses indicate that early fungi evolved digesting cell walls of algal ancestors of land plants.</title>
        <authorList>
            <person name="Chang Y."/>
            <person name="Wang S."/>
            <person name="Sekimoto S."/>
            <person name="Aerts A.L."/>
            <person name="Choi C."/>
            <person name="Clum A."/>
            <person name="LaButti K.M."/>
            <person name="Lindquist E.A."/>
            <person name="Yee Ngan C."/>
            <person name="Ohm R.A."/>
            <person name="Salamov A.A."/>
            <person name="Grigoriev I.V."/>
            <person name="Spatafora J.W."/>
            <person name="Berbee M.L."/>
        </authorList>
    </citation>
    <scope>NUCLEOTIDE SEQUENCE [LARGE SCALE GENOMIC DNA]</scope>
    <source>
        <strain evidence="2 3">JEL478</strain>
    </source>
</reference>
<gene>
    <name evidence="2" type="ORF">M427DRAFT_56012</name>
</gene>
<dbReference type="Pfam" id="PF05721">
    <property type="entry name" value="PhyH"/>
    <property type="match status" value="1"/>
</dbReference>
<protein>
    <recommendedName>
        <fullName evidence="4">PhyH-domain-containing protein</fullName>
    </recommendedName>
</protein>
<dbReference type="EMBL" id="KQ965756">
    <property type="protein sequence ID" value="KXS16117.1"/>
    <property type="molecule type" value="Genomic_DNA"/>
</dbReference>
<dbReference type="PANTHER" id="PTHR21308">
    <property type="entry name" value="PHYTANOYL-COA ALPHA-HYDROXYLASE"/>
    <property type="match status" value="1"/>
</dbReference>
<dbReference type="GO" id="GO:0048244">
    <property type="term" value="F:phytanoyl-CoA dioxygenase activity"/>
    <property type="evidence" value="ECO:0007669"/>
    <property type="project" value="InterPro"/>
</dbReference>
<dbReference type="InterPro" id="IPR008775">
    <property type="entry name" value="Phytyl_CoA_dOase-like"/>
</dbReference>